<comment type="caution">
    <text evidence="1">The sequence shown here is derived from an EMBL/GenBank/DDBJ whole genome shotgun (WGS) entry which is preliminary data.</text>
</comment>
<name>A0A1Y5F7J8_9BACT</name>
<sequence length="399" mass="44880">MGGKCYEVDRDTGGSNYSRITSARNCSSKKASYIWKQTGEIQGECYEHSGESYKVKVEKSKCAFGGILHHFLPRKSGWGGRCYAIAEDGGPAAYIESVKIEKCKPENTTFILNQARGNLQGECFEVDADSGRGSYSKSVKRDKCLAKKEARYSWRKDQSGLSGKCLEVKESTQGLAALKEVTYKKCIDFETTFTFKRVDRLSGLCLIIDKVSLGEVFSRVVSKRNCLKQAGVTENTLLQKKNGKYDCFQVDTKTEGNLFIDKAPSSDCMEKLSKPRWVSDETGWDGKCMAKIRVAEKIVEKSVSKSKCRPDDVFIMWHNLSKLNGQCYEVHGKYGSEQYAVIIEMRKCKPKNLKTIFYRAPKALSGNCYIVDVKTGGEKYNRLIGTRKCKEKLMTVPLK</sequence>
<proteinExistence type="predicted"/>
<dbReference type="EMBL" id="MAAO01000006">
    <property type="protein sequence ID" value="OUR96853.1"/>
    <property type="molecule type" value="Genomic_DNA"/>
</dbReference>
<organism evidence="1 2">
    <name type="scientific">Halobacteriovorax marinus</name>
    <dbReference type="NCBI Taxonomy" id="97084"/>
    <lineage>
        <taxon>Bacteria</taxon>
        <taxon>Pseudomonadati</taxon>
        <taxon>Bdellovibrionota</taxon>
        <taxon>Bacteriovoracia</taxon>
        <taxon>Bacteriovoracales</taxon>
        <taxon>Halobacteriovoraceae</taxon>
        <taxon>Halobacteriovorax</taxon>
    </lineage>
</organism>
<evidence type="ECO:0000313" key="1">
    <source>
        <dbReference type="EMBL" id="OUR96853.1"/>
    </source>
</evidence>
<reference evidence="2" key="1">
    <citation type="journal article" date="2017" name="Proc. Natl. Acad. Sci. U.S.A.">
        <title>Simulation of Deepwater Horizon oil plume reveals substrate specialization within a complex community of hydrocarbon-degraders.</title>
        <authorList>
            <person name="Hu P."/>
            <person name="Dubinsky E.A."/>
            <person name="Probst A.J."/>
            <person name="Wang J."/>
            <person name="Sieber C.M.K."/>
            <person name="Tom L.M."/>
            <person name="Gardinali P."/>
            <person name="Banfield J.F."/>
            <person name="Atlas R.M."/>
            <person name="Andersen G.L."/>
        </authorList>
    </citation>
    <scope>NUCLEOTIDE SEQUENCE [LARGE SCALE GENOMIC DNA]</scope>
</reference>
<dbReference type="AlphaFoldDB" id="A0A1Y5F7J8"/>
<accession>A0A1Y5F7J8</accession>
<protein>
    <submittedName>
        <fullName evidence="1">Uncharacterized protein</fullName>
    </submittedName>
</protein>
<gene>
    <name evidence="1" type="ORF">A9Q84_10980</name>
</gene>
<dbReference type="Proteomes" id="UP000196531">
    <property type="component" value="Unassembled WGS sequence"/>
</dbReference>
<evidence type="ECO:0000313" key="2">
    <source>
        <dbReference type="Proteomes" id="UP000196531"/>
    </source>
</evidence>